<keyword evidence="8" id="KW-0653">Protein transport</keyword>
<feature type="domain" description="Phosphorylated adapter RNA export protein RNA-binding" evidence="12">
    <location>
        <begin position="82"/>
        <end position="164"/>
    </location>
</feature>
<evidence type="ECO:0000256" key="6">
    <source>
        <dbReference type="ARBA" id="ARBA00022490"/>
    </source>
</evidence>
<keyword evidence="14" id="KW-1185">Reference proteome</keyword>
<dbReference type="Proteomes" id="UP000281553">
    <property type="component" value="Unassembled WGS sequence"/>
</dbReference>
<keyword evidence="5" id="KW-0813">Transport</keyword>
<evidence type="ECO:0000256" key="5">
    <source>
        <dbReference type="ARBA" id="ARBA00022448"/>
    </source>
</evidence>
<organism evidence="13 14">
    <name type="scientific">Dibothriocephalus latus</name>
    <name type="common">Fish tapeworm</name>
    <name type="synonym">Diphyllobothrium latum</name>
    <dbReference type="NCBI Taxonomy" id="60516"/>
    <lineage>
        <taxon>Eukaryota</taxon>
        <taxon>Metazoa</taxon>
        <taxon>Spiralia</taxon>
        <taxon>Lophotrochozoa</taxon>
        <taxon>Platyhelminthes</taxon>
        <taxon>Cestoda</taxon>
        <taxon>Eucestoda</taxon>
        <taxon>Diphyllobothriidea</taxon>
        <taxon>Diphyllobothriidae</taxon>
        <taxon>Dibothriocephalus</taxon>
    </lineage>
</organism>
<protein>
    <recommendedName>
        <fullName evidence="4">Phosphorylated adapter RNA export protein</fullName>
    </recommendedName>
    <alternativeName>
        <fullName evidence="10">RNA U small nuclear RNA export adapter protein</fullName>
    </alternativeName>
</protein>
<evidence type="ECO:0000256" key="3">
    <source>
        <dbReference type="ARBA" id="ARBA00006094"/>
    </source>
</evidence>
<evidence type="ECO:0000256" key="9">
    <source>
        <dbReference type="ARBA" id="ARBA00023242"/>
    </source>
</evidence>
<dbReference type="Pfam" id="PF10258">
    <property type="entry name" value="PHAX_RNA-bd"/>
    <property type="match status" value="1"/>
</dbReference>
<dbReference type="Gene3D" id="1.10.10.1440">
    <property type="entry name" value="PHAX RNA-binding domain"/>
    <property type="match status" value="1"/>
</dbReference>
<dbReference type="InterPro" id="IPR039047">
    <property type="entry name" value="PHAX"/>
</dbReference>
<dbReference type="OrthoDB" id="20573at2759"/>
<evidence type="ECO:0000256" key="2">
    <source>
        <dbReference type="ARBA" id="ARBA00004496"/>
    </source>
</evidence>
<comment type="subcellular location">
    <subcellularLocation>
        <location evidence="2">Cytoplasm</location>
    </subcellularLocation>
    <subcellularLocation>
        <location evidence="1">Nucleus</location>
    </subcellularLocation>
</comment>
<evidence type="ECO:0000259" key="12">
    <source>
        <dbReference type="Pfam" id="PF10258"/>
    </source>
</evidence>
<reference evidence="13 14" key="1">
    <citation type="submission" date="2018-11" db="EMBL/GenBank/DDBJ databases">
        <authorList>
            <consortium name="Pathogen Informatics"/>
        </authorList>
    </citation>
    <scope>NUCLEOTIDE SEQUENCE [LARGE SCALE GENOMIC DNA]</scope>
</reference>
<dbReference type="InterPro" id="IPR019385">
    <property type="entry name" value="PHAX_RNA-binding_domain"/>
</dbReference>
<dbReference type="GO" id="GO:0003723">
    <property type="term" value="F:RNA binding"/>
    <property type="evidence" value="ECO:0007669"/>
    <property type="project" value="UniProtKB-KW"/>
</dbReference>
<evidence type="ECO:0000256" key="4">
    <source>
        <dbReference type="ARBA" id="ARBA00016856"/>
    </source>
</evidence>
<keyword evidence="6" id="KW-0963">Cytoplasm</keyword>
<dbReference type="PANTHER" id="PTHR13135:SF0">
    <property type="entry name" value="PHOSPHORYLATED ADAPTER RNA EXPORT PROTEIN"/>
    <property type="match status" value="1"/>
</dbReference>
<comment type="similarity">
    <text evidence="3">Belongs to the PHAX family.</text>
</comment>
<dbReference type="PANTHER" id="PTHR13135">
    <property type="entry name" value="CYTOSOLIC RESINIFERATOXIN BINDING PROTEIN RBP-26"/>
    <property type="match status" value="1"/>
</dbReference>
<evidence type="ECO:0000256" key="1">
    <source>
        <dbReference type="ARBA" id="ARBA00004123"/>
    </source>
</evidence>
<dbReference type="GO" id="GO:0006408">
    <property type="term" value="P:snRNA export from nucleus"/>
    <property type="evidence" value="ECO:0007669"/>
    <property type="project" value="InterPro"/>
</dbReference>
<dbReference type="GO" id="GO:0015031">
    <property type="term" value="P:protein transport"/>
    <property type="evidence" value="ECO:0007669"/>
    <property type="project" value="UniProtKB-KW"/>
</dbReference>
<gene>
    <name evidence="13" type="ORF">DILT_LOCUS8366</name>
</gene>
<evidence type="ECO:0000256" key="10">
    <source>
        <dbReference type="ARBA" id="ARBA00030834"/>
    </source>
</evidence>
<dbReference type="AlphaFoldDB" id="A0A3P7L535"/>
<evidence type="ECO:0000313" key="13">
    <source>
        <dbReference type="EMBL" id="VDN12535.1"/>
    </source>
</evidence>
<proteinExistence type="inferred from homology"/>
<dbReference type="GO" id="GO:0005737">
    <property type="term" value="C:cytoplasm"/>
    <property type="evidence" value="ECO:0007669"/>
    <property type="project" value="UniProtKB-SubCell"/>
</dbReference>
<name>A0A3P7L535_DIBLA</name>
<evidence type="ECO:0000256" key="11">
    <source>
        <dbReference type="SAM" id="MobiDB-lite"/>
    </source>
</evidence>
<feature type="compositionally biased region" description="Basic and acidic residues" evidence="11">
    <location>
        <begin position="46"/>
        <end position="59"/>
    </location>
</feature>
<feature type="region of interest" description="Disordered" evidence="11">
    <location>
        <begin position="30"/>
        <end position="59"/>
    </location>
</feature>
<keyword evidence="9" id="KW-0539">Nucleus</keyword>
<dbReference type="EMBL" id="UYRU01054125">
    <property type="protein sequence ID" value="VDN12535.1"/>
    <property type="molecule type" value="Genomic_DNA"/>
</dbReference>
<sequence length="221" mass="24678">VDESTLNDALSRTDVKSAKAISIECDVESYSIEDTESQPSAELETEGTKRKSAKDRLSAREYDKSIPRTHLGVDFDSSGPEVVEAIAKCLNEDKIDIIDRIVTTLGTKRALSFCYLAEDIENRGGFFVADGSRRRTPGGVFLTLIRRSDEVTKAEKKAIFKETDQEKLQRKKLLKAEKRRLKRKLNADHDSQPQKPSAPPDEDEILEDIPSPDVTIEAPDA</sequence>
<evidence type="ECO:0000256" key="7">
    <source>
        <dbReference type="ARBA" id="ARBA00022884"/>
    </source>
</evidence>
<feature type="non-terminal residue" evidence="13">
    <location>
        <position position="1"/>
    </location>
</feature>
<evidence type="ECO:0000256" key="8">
    <source>
        <dbReference type="ARBA" id="ARBA00022927"/>
    </source>
</evidence>
<feature type="region of interest" description="Disordered" evidence="11">
    <location>
        <begin position="182"/>
        <end position="221"/>
    </location>
</feature>
<dbReference type="InterPro" id="IPR038092">
    <property type="entry name" value="PHAX_RNA-binding_sf"/>
</dbReference>
<dbReference type="GO" id="GO:0005634">
    <property type="term" value="C:nucleus"/>
    <property type="evidence" value="ECO:0007669"/>
    <property type="project" value="UniProtKB-SubCell"/>
</dbReference>
<keyword evidence="7" id="KW-0694">RNA-binding</keyword>
<evidence type="ECO:0000313" key="14">
    <source>
        <dbReference type="Proteomes" id="UP000281553"/>
    </source>
</evidence>
<accession>A0A3P7L535</accession>